<gene>
    <name evidence="4" type="ORF">DFH94DRAFT_753161</name>
</gene>
<dbReference type="SMART" id="SM00389">
    <property type="entry name" value="HOX"/>
    <property type="match status" value="1"/>
</dbReference>
<dbReference type="Proteomes" id="UP000759537">
    <property type="component" value="Unassembled WGS sequence"/>
</dbReference>
<dbReference type="CDD" id="cd00086">
    <property type="entry name" value="homeodomain"/>
    <property type="match status" value="1"/>
</dbReference>
<dbReference type="PROSITE" id="PS50071">
    <property type="entry name" value="HOMEOBOX_2"/>
    <property type="match status" value="1"/>
</dbReference>
<keyword evidence="1 2" id="KW-0371">Homeobox</keyword>
<dbReference type="GO" id="GO:0003677">
    <property type="term" value="F:DNA binding"/>
    <property type="evidence" value="ECO:0007669"/>
    <property type="project" value="UniProtKB-UniRule"/>
</dbReference>
<name>A0A9P5T7G3_9AGAM</name>
<comment type="caution">
    <text evidence="4">The sequence shown here is derived from an EMBL/GenBank/DDBJ whole genome shotgun (WGS) entry which is preliminary data.</text>
</comment>
<feature type="domain" description="Homeobox" evidence="3">
    <location>
        <begin position="72"/>
        <end position="132"/>
    </location>
</feature>
<dbReference type="OrthoDB" id="3137333at2759"/>
<dbReference type="AlphaFoldDB" id="A0A9P5T7G3"/>
<organism evidence="4 5">
    <name type="scientific">Russula ochroleuca</name>
    <dbReference type="NCBI Taxonomy" id="152965"/>
    <lineage>
        <taxon>Eukaryota</taxon>
        <taxon>Fungi</taxon>
        <taxon>Dikarya</taxon>
        <taxon>Basidiomycota</taxon>
        <taxon>Agaricomycotina</taxon>
        <taxon>Agaricomycetes</taxon>
        <taxon>Russulales</taxon>
        <taxon>Russulaceae</taxon>
        <taxon>Russula</taxon>
    </lineage>
</organism>
<dbReference type="InterPro" id="IPR009057">
    <property type="entry name" value="Homeodomain-like_sf"/>
</dbReference>
<dbReference type="EMBL" id="WHVB01000012">
    <property type="protein sequence ID" value="KAF8478026.1"/>
    <property type="molecule type" value="Genomic_DNA"/>
</dbReference>
<reference evidence="4" key="1">
    <citation type="submission" date="2019-10" db="EMBL/GenBank/DDBJ databases">
        <authorList>
            <consortium name="DOE Joint Genome Institute"/>
            <person name="Kuo A."/>
            <person name="Miyauchi S."/>
            <person name="Kiss E."/>
            <person name="Drula E."/>
            <person name="Kohler A."/>
            <person name="Sanchez-Garcia M."/>
            <person name="Andreopoulos B."/>
            <person name="Barry K.W."/>
            <person name="Bonito G."/>
            <person name="Buee M."/>
            <person name="Carver A."/>
            <person name="Chen C."/>
            <person name="Cichocki N."/>
            <person name="Clum A."/>
            <person name="Culley D."/>
            <person name="Crous P.W."/>
            <person name="Fauchery L."/>
            <person name="Girlanda M."/>
            <person name="Hayes R."/>
            <person name="Keri Z."/>
            <person name="LaButti K."/>
            <person name="Lipzen A."/>
            <person name="Lombard V."/>
            <person name="Magnuson J."/>
            <person name="Maillard F."/>
            <person name="Morin E."/>
            <person name="Murat C."/>
            <person name="Nolan M."/>
            <person name="Ohm R."/>
            <person name="Pangilinan J."/>
            <person name="Pereira M."/>
            <person name="Perotto S."/>
            <person name="Peter M."/>
            <person name="Riley R."/>
            <person name="Sitrit Y."/>
            <person name="Stielow B."/>
            <person name="Szollosi G."/>
            <person name="Zifcakova L."/>
            <person name="Stursova M."/>
            <person name="Spatafora J.W."/>
            <person name="Tedersoo L."/>
            <person name="Vaario L.-M."/>
            <person name="Yamada A."/>
            <person name="Yan M."/>
            <person name="Wang P."/>
            <person name="Xu J."/>
            <person name="Bruns T."/>
            <person name="Baldrian P."/>
            <person name="Vilgalys R."/>
            <person name="Henrissat B."/>
            <person name="Grigoriev I.V."/>
            <person name="Hibbett D."/>
            <person name="Nagy L.G."/>
            <person name="Martin F.M."/>
        </authorList>
    </citation>
    <scope>NUCLEOTIDE SEQUENCE</scope>
    <source>
        <strain evidence="4">Prilba</strain>
    </source>
</reference>
<comment type="subcellular location">
    <subcellularLocation>
        <location evidence="1 2">Nucleus</location>
    </subcellularLocation>
</comment>
<evidence type="ECO:0000256" key="2">
    <source>
        <dbReference type="RuleBase" id="RU000682"/>
    </source>
</evidence>
<accession>A0A9P5T7G3</accession>
<evidence type="ECO:0000259" key="3">
    <source>
        <dbReference type="PROSITE" id="PS50071"/>
    </source>
</evidence>
<dbReference type="GO" id="GO:0005634">
    <property type="term" value="C:nucleus"/>
    <property type="evidence" value="ECO:0007669"/>
    <property type="project" value="UniProtKB-SubCell"/>
</dbReference>
<dbReference type="InterPro" id="IPR001356">
    <property type="entry name" value="HD"/>
</dbReference>
<sequence length="220" mass="24543">MSLNVEATTHRMYIGAARVPPKEHIPTINLLILVHSHTSHRTMVKLQPHKKIVVQSDLKRQASTVAKQAVLPSRDPRTVCMTEGDLGYLLASFRVNRWPERAEKERLAQLIGKSYEKVHHWFSNQRQKMANVEKAIKNPRTPQTPPRPSHVTVTHIGGTGPAKVPHEKRETLLRGQAPDAFVREDSSDMSDISVEDGARILLDFIASVRAAHGSDGTPSP</sequence>
<evidence type="ECO:0000256" key="1">
    <source>
        <dbReference type="PROSITE-ProRule" id="PRU00108"/>
    </source>
</evidence>
<proteinExistence type="predicted"/>
<keyword evidence="1 2" id="KW-0238">DNA-binding</keyword>
<feature type="DNA-binding region" description="Homeobox" evidence="1">
    <location>
        <begin position="74"/>
        <end position="133"/>
    </location>
</feature>
<evidence type="ECO:0000313" key="4">
    <source>
        <dbReference type="EMBL" id="KAF8478026.1"/>
    </source>
</evidence>
<keyword evidence="1 2" id="KW-0539">Nucleus</keyword>
<evidence type="ECO:0000313" key="5">
    <source>
        <dbReference type="Proteomes" id="UP000759537"/>
    </source>
</evidence>
<dbReference type="Pfam" id="PF00046">
    <property type="entry name" value="Homeodomain"/>
    <property type="match status" value="1"/>
</dbReference>
<dbReference type="Gene3D" id="1.10.10.60">
    <property type="entry name" value="Homeodomain-like"/>
    <property type="match status" value="1"/>
</dbReference>
<keyword evidence="5" id="KW-1185">Reference proteome</keyword>
<protein>
    <recommendedName>
        <fullName evidence="3">Homeobox domain-containing protein</fullName>
    </recommendedName>
</protein>
<reference evidence="4" key="2">
    <citation type="journal article" date="2020" name="Nat. Commun.">
        <title>Large-scale genome sequencing of mycorrhizal fungi provides insights into the early evolution of symbiotic traits.</title>
        <authorList>
            <person name="Miyauchi S."/>
            <person name="Kiss E."/>
            <person name="Kuo A."/>
            <person name="Drula E."/>
            <person name="Kohler A."/>
            <person name="Sanchez-Garcia M."/>
            <person name="Morin E."/>
            <person name="Andreopoulos B."/>
            <person name="Barry K.W."/>
            <person name="Bonito G."/>
            <person name="Buee M."/>
            <person name="Carver A."/>
            <person name="Chen C."/>
            <person name="Cichocki N."/>
            <person name="Clum A."/>
            <person name="Culley D."/>
            <person name="Crous P.W."/>
            <person name="Fauchery L."/>
            <person name="Girlanda M."/>
            <person name="Hayes R.D."/>
            <person name="Keri Z."/>
            <person name="LaButti K."/>
            <person name="Lipzen A."/>
            <person name="Lombard V."/>
            <person name="Magnuson J."/>
            <person name="Maillard F."/>
            <person name="Murat C."/>
            <person name="Nolan M."/>
            <person name="Ohm R.A."/>
            <person name="Pangilinan J."/>
            <person name="Pereira M.F."/>
            <person name="Perotto S."/>
            <person name="Peter M."/>
            <person name="Pfister S."/>
            <person name="Riley R."/>
            <person name="Sitrit Y."/>
            <person name="Stielow J.B."/>
            <person name="Szollosi G."/>
            <person name="Zifcakova L."/>
            <person name="Stursova M."/>
            <person name="Spatafora J.W."/>
            <person name="Tedersoo L."/>
            <person name="Vaario L.M."/>
            <person name="Yamada A."/>
            <person name="Yan M."/>
            <person name="Wang P."/>
            <person name="Xu J."/>
            <person name="Bruns T."/>
            <person name="Baldrian P."/>
            <person name="Vilgalys R."/>
            <person name="Dunand C."/>
            <person name="Henrissat B."/>
            <person name="Grigoriev I.V."/>
            <person name="Hibbett D."/>
            <person name="Nagy L.G."/>
            <person name="Martin F.M."/>
        </authorList>
    </citation>
    <scope>NUCLEOTIDE SEQUENCE</scope>
    <source>
        <strain evidence="4">Prilba</strain>
    </source>
</reference>
<dbReference type="SUPFAM" id="SSF46689">
    <property type="entry name" value="Homeodomain-like"/>
    <property type="match status" value="1"/>
</dbReference>